<sequence length="342" mass="34717">MTRNLQPGGITRRAAPIGLLAAAVLLLGACGDPVAGSASAAGSPGATMSSSPPAGGSGTTAPSPTTPATTSPSAVATTATTAAPTSSTRSTTRPTTAPPTTASSAAPAGSYADVDELLDAVDSGVERHSGATLRTVTDKPGEGDDSSCTILATYSGPWTENFSAECIGDEPGESSSFLQVDGTTWVSGLPDAPTRADGTPYRWSELDLEQGEDLELGGQNATALEFAMQSFKNLADGSAIWAYSPHVVDFAYAGTDNLTGGPAERYSMTVDALALAQSANPDVEGPPMTGYLDVWMHPADGLVKFRFAFSDGDREQVTGMEVDSFDDVALSAPAPEDVAPTG</sequence>
<dbReference type="Gene3D" id="2.50.20.20">
    <property type="match status" value="1"/>
</dbReference>
<reference evidence="3 4" key="1">
    <citation type="submission" date="2019-11" db="EMBL/GenBank/DDBJ databases">
        <authorList>
            <person name="Jiang L.-Q."/>
        </authorList>
    </citation>
    <scope>NUCLEOTIDE SEQUENCE [LARGE SCALE GENOMIC DNA]</scope>
    <source>
        <strain evidence="3 4">YIM 132087</strain>
    </source>
</reference>
<accession>A0A7K1FN28</accession>
<proteinExistence type="predicted"/>
<keyword evidence="4" id="KW-1185">Reference proteome</keyword>
<dbReference type="PROSITE" id="PS51257">
    <property type="entry name" value="PROKAR_LIPOPROTEIN"/>
    <property type="match status" value="1"/>
</dbReference>
<evidence type="ECO:0008006" key="5">
    <source>
        <dbReference type="Google" id="ProtNLM"/>
    </source>
</evidence>
<feature type="region of interest" description="Disordered" evidence="1">
    <location>
        <begin position="34"/>
        <end position="110"/>
    </location>
</feature>
<protein>
    <recommendedName>
        <fullName evidence="5">LppP/LprE lipoprotein</fullName>
    </recommendedName>
</protein>
<evidence type="ECO:0000313" key="4">
    <source>
        <dbReference type="Proteomes" id="UP000460221"/>
    </source>
</evidence>
<feature type="chain" id="PRO_5029764602" description="LppP/LprE lipoprotein" evidence="2">
    <location>
        <begin position="41"/>
        <end position="342"/>
    </location>
</feature>
<evidence type="ECO:0000256" key="2">
    <source>
        <dbReference type="SAM" id="SignalP"/>
    </source>
</evidence>
<organism evidence="3 4">
    <name type="scientific">Nakamurella alba</name>
    <dbReference type="NCBI Taxonomy" id="2665158"/>
    <lineage>
        <taxon>Bacteria</taxon>
        <taxon>Bacillati</taxon>
        <taxon>Actinomycetota</taxon>
        <taxon>Actinomycetes</taxon>
        <taxon>Nakamurellales</taxon>
        <taxon>Nakamurellaceae</taxon>
        <taxon>Nakamurella</taxon>
    </lineage>
</organism>
<dbReference type="RefSeq" id="WP_154768192.1">
    <property type="nucleotide sequence ID" value="NZ_WLYK01000002.1"/>
</dbReference>
<name>A0A7K1FN28_9ACTN</name>
<evidence type="ECO:0000256" key="1">
    <source>
        <dbReference type="SAM" id="MobiDB-lite"/>
    </source>
</evidence>
<evidence type="ECO:0000313" key="3">
    <source>
        <dbReference type="EMBL" id="MTD14184.1"/>
    </source>
</evidence>
<dbReference type="Proteomes" id="UP000460221">
    <property type="component" value="Unassembled WGS sequence"/>
</dbReference>
<feature type="region of interest" description="Disordered" evidence="1">
    <location>
        <begin position="123"/>
        <end position="145"/>
    </location>
</feature>
<dbReference type="EMBL" id="WLYK01000002">
    <property type="protein sequence ID" value="MTD14184.1"/>
    <property type="molecule type" value="Genomic_DNA"/>
</dbReference>
<comment type="caution">
    <text evidence="3">The sequence shown here is derived from an EMBL/GenBank/DDBJ whole genome shotgun (WGS) entry which is preliminary data.</text>
</comment>
<feature type="signal peptide" evidence="2">
    <location>
        <begin position="1"/>
        <end position="40"/>
    </location>
</feature>
<keyword evidence="2" id="KW-0732">Signal</keyword>
<dbReference type="AlphaFoldDB" id="A0A7K1FN28"/>
<gene>
    <name evidence="3" type="ORF">GIS00_09525</name>
</gene>